<dbReference type="Proteomes" id="UP001164305">
    <property type="component" value="Chromosome"/>
</dbReference>
<name>A0ABY6G2A7_9MICO</name>
<protein>
    <submittedName>
        <fullName evidence="2">GTP-binding protein</fullName>
    </submittedName>
</protein>
<dbReference type="SMART" id="SM00833">
    <property type="entry name" value="CobW_C"/>
    <property type="match status" value="1"/>
</dbReference>
<reference evidence="2" key="1">
    <citation type="submission" date="2022-10" db="EMBL/GenBank/DDBJ databases">
        <title>Whole-Genome Sequencing of Brachybacterium huguangmaarense BRM-3, Isolated from Betula schmidtii.</title>
        <authorList>
            <person name="Haam D."/>
        </authorList>
    </citation>
    <scope>NUCLEOTIDE SEQUENCE</scope>
    <source>
        <strain evidence="2">BRM-3</strain>
    </source>
</reference>
<evidence type="ECO:0000313" key="3">
    <source>
        <dbReference type="Proteomes" id="UP001164305"/>
    </source>
</evidence>
<gene>
    <name evidence="2" type="ORF">BRM3_14545</name>
</gene>
<dbReference type="InterPro" id="IPR051927">
    <property type="entry name" value="Zn_Chap_cDPG_Synth"/>
</dbReference>
<accession>A0ABY6G2A7</accession>
<dbReference type="SUPFAM" id="SSF90002">
    <property type="entry name" value="Hypothetical protein YjiA, C-terminal domain"/>
    <property type="match status" value="1"/>
</dbReference>
<dbReference type="EMBL" id="CP107020">
    <property type="protein sequence ID" value="UYG16798.1"/>
    <property type="molecule type" value="Genomic_DNA"/>
</dbReference>
<dbReference type="InterPro" id="IPR011629">
    <property type="entry name" value="CobW-like_C"/>
</dbReference>
<sequence length="371" mass="40196">MIREPSEAARRRLRRSLPLAVVCGIDPVLRDALTTDLLLDTADLVAVRYDTDPDRGGLRRLVLDRGGVLEDVPLELAHECISCAMREDALPVIEALAADPRWSAALMVLPVAADPQAVCGTLGPQLRGAHIASTTAIVDTDAARADLLGDDTLAERGLRWTDGDERSVGEALAAQLEYCDTVLADGEAGAPGAELVEHLRGHDQLLVHGVHEVSVDLLLEDVVHDPRAAARRVDPRTVEPWGGPTVHGTWTLDLCSDRPFHPERFLEEIERLGSGELRGRGRFWLPTRPHSICQWDGAGGHVSIGVIGAAGADLPTTRIVVTGIGRLDRERVRRAFRASLLDDAEWERGLAFWLGRDDGMTPWLGEASAAS</sequence>
<feature type="domain" description="CobW C-terminal" evidence="1">
    <location>
        <begin position="249"/>
        <end position="340"/>
    </location>
</feature>
<proteinExistence type="predicted"/>
<evidence type="ECO:0000313" key="2">
    <source>
        <dbReference type="EMBL" id="UYG16798.1"/>
    </source>
</evidence>
<evidence type="ECO:0000259" key="1">
    <source>
        <dbReference type="SMART" id="SM00833"/>
    </source>
</evidence>
<keyword evidence="3" id="KW-1185">Reference proteome</keyword>
<dbReference type="PANTHER" id="PTHR43603">
    <property type="entry name" value="COBW DOMAIN-CONTAINING PROTEIN DDB_G0274527"/>
    <property type="match status" value="1"/>
</dbReference>
<dbReference type="PANTHER" id="PTHR43603:SF1">
    <property type="entry name" value="ZINC-REGULATED GTPASE METALLOPROTEIN ACTIVATOR 1"/>
    <property type="match status" value="1"/>
</dbReference>
<organism evidence="2 3">
    <name type="scientific">Brachybacterium huguangmaarense</name>
    <dbReference type="NCBI Taxonomy" id="1652028"/>
    <lineage>
        <taxon>Bacteria</taxon>
        <taxon>Bacillati</taxon>
        <taxon>Actinomycetota</taxon>
        <taxon>Actinomycetes</taxon>
        <taxon>Micrococcales</taxon>
        <taxon>Dermabacteraceae</taxon>
        <taxon>Brachybacterium</taxon>
    </lineage>
</organism>
<dbReference type="RefSeq" id="WP_263594011.1">
    <property type="nucleotide sequence ID" value="NZ_CP107020.1"/>
</dbReference>
<dbReference type="Pfam" id="PF07683">
    <property type="entry name" value="CobW_C"/>
    <property type="match status" value="1"/>
</dbReference>